<reference evidence="4" key="2">
    <citation type="journal article" date="2023" name="IMA Fungus">
        <title>Comparative genomic study of the Penicillium genus elucidates a diverse pangenome and 15 lateral gene transfer events.</title>
        <authorList>
            <person name="Petersen C."/>
            <person name="Sorensen T."/>
            <person name="Nielsen M.R."/>
            <person name="Sondergaard T.E."/>
            <person name="Sorensen J.L."/>
            <person name="Fitzpatrick D.A."/>
            <person name="Frisvad J.C."/>
            <person name="Nielsen K.L."/>
        </authorList>
    </citation>
    <scope>NUCLEOTIDE SEQUENCE</scope>
    <source>
        <strain evidence="4">IBT 30069</strain>
    </source>
</reference>
<reference evidence="4" key="1">
    <citation type="submission" date="2022-11" db="EMBL/GenBank/DDBJ databases">
        <authorList>
            <person name="Petersen C."/>
        </authorList>
    </citation>
    <scope>NUCLEOTIDE SEQUENCE</scope>
    <source>
        <strain evidence="4">IBT 30069</strain>
    </source>
</reference>
<dbReference type="PIRSF" id="PIRSF001365">
    <property type="entry name" value="DHDPS"/>
    <property type="match status" value="1"/>
</dbReference>
<dbReference type="SUPFAM" id="SSF51569">
    <property type="entry name" value="Aldolase"/>
    <property type="match status" value="1"/>
</dbReference>
<comment type="similarity">
    <text evidence="1">Belongs to the DapA family.</text>
</comment>
<dbReference type="AlphaFoldDB" id="A0A9W9EV71"/>
<evidence type="ECO:0000256" key="2">
    <source>
        <dbReference type="PIRSR" id="PIRSR001365-1"/>
    </source>
</evidence>
<name>A0A9W9EV71_9EURO</name>
<dbReference type="GO" id="GO:0008840">
    <property type="term" value="F:4-hydroxy-tetrahydrodipicolinate synthase activity"/>
    <property type="evidence" value="ECO:0007669"/>
    <property type="project" value="TreeGrafter"/>
</dbReference>
<comment type="caution">
    <text evidence="4">The sequence shown here is derived from an EMBL/GenBank/DDBJ whole genome shotgun (WGS) entry which is preliminary data.</text>
</comment>
<dbReference type="Proteomes" id="UP001149165">
    <property type="component" value="Unassembled WGS sequence"/>
</dbReference>
<evidence type="ECO:0000256" key="3">
    <source>
        <dbReference type="PIRSR" id="PIRSR001365-2"/>
    </source>
</evidence>
<keyword evidence="1" id="KW-0456">Lyase</keyword>
<dbReference type="PANTHER" id="PTHR12128">
    <property type="entry name" value="DIHYDRODIPICOLINATE SYNTHASE"/>
    <property type="match status" value="1"/>
</dbReference>
<evidence type="ECO:0000256" key="1">
    <source>
        <dbReference type="PIRNR" id="PIRNR001365"/>
    </source>
</evidence>
<sequence length="327" mass="34875">MPSSTITPKSKPLPQGIYPPVISLYKATPRQEIDLDASYKFFSHLIRGGVHGLVLAGTNAEAALLSPEERKEIVKVAKKAAADLGRPDLAVIAGISGQSTNESIRLAEDALNAGADYGLLLPPNYWAKAVTKDVILSFYRDVADATALPIVIYSFPAVCNGIDMNSDTLSELAEHPNIVGVKLTCGNAGKVTRLTEEYTHAQFGVYAGSSDWLLPCLAGGGSGCVTGIANIFPKSVVQLYELWSSGKFEEAKQLQGLIAQAEKACKEGIAPTKYAAFHYAGPAAGLNDPKTFWPRKPYTPCGSDKAAWVEKVMEHLVKIEGALPDAV</sequence>
<feature type="active site" description="Proton donor/acceptor" evidence="2">
    <location>
        <position position="153"/>
    </location>
</feature>
<dbReference type="InterPro" id="IPR002220">
    <property type="entry name" value="DapA-like"/>
</dbReference>
<feature type="binding site" evidence="3">
    <location>
        <position position="225"/>
    </location>
    <ligand>
        <name>pyruvate</name>
        <dbReference type="ChEBI" id="CHEBI:15361"/>
    </ligand>
</feature>
<dbReference type="PANTHER" id="PTHR12128:SF47">
    <property type="entry name" value="DIHYDRODIPICOLINATE SYNTHASE-RELATED"/>
    <property type="match status" value="1"/>
</dbReference>
<dbReference type="OrthoDB" id="191315at2759"/>
<gene>
    <name evidence="4" type="ORF">N7456_012239</name>
</gene>
<evidence type="ECO:0000313" key="5">
    <source>
        <dbReference type="Proteomes" id="UP001149165"/>
    </source>
</evidence>
<dbReference type="CDD" id="cd00408">
    <property type="entry name" value="DHDPS-like"/>
    <property type="match status" value="1"/>
</dbReference>
<organism evidence="4 5">
    <name type="scientific">Penicillium angulare</name>
    <dbReference type="NCBI Taxonomy" id="116970"/>
    <lineage>
        <taxon>Eukaryota</taxon>
        <taxon>Fungi</taxon>
        <taxon>Dikarya</taxon>
        <taxon>Ascomycota</taxon>
        <taxon>Pezizomycotina</taxon>
        <taxon>Eurotiomycetes</taxon>
        <taxon>Eurotiomycetidae</taxon>
        <taxon>Eurotiales</taxon>
        <taxon>Aspergillaceae</taxon>
        <taxon>Penicillium</taxon>
    </lineage>
</organism>
<accession>A0A9W9EV71</accession>
<feature type="active site" description="Schiff-base intermediate with substrate" evidence="2">
    <location>
        <position position="182"/>
    </location>
</feature>
<evidence type="ECO:0008006" key="6">
    <source>
        <dbReference type="Google" id="ProtNLM"/>
    </source>
</evidence>
<dbReference type="Pfam" id="PF00701">
    <property type="entry name" value="DHDPS"/>
    <property type="match status" value="1"/>
</dbReference>
<dbReference type="InterPro" id="IPR013785">
    <property type="entry name" value="Aldolase_TIM"/>
</dbReference>
<protein>
    <recommendedName>
        <fullName evidence="6">Dihydrodipicolinate synthase</fullName>
    </recommendedName>
</protein>
<dbReference type="SMART" id="SM01130">
    <property type="entry name" value="DHDPS"/>
    <property type="match status" value="1"/>
</dbReference>
<keyword evidence="5" id="KW-1185">Reference proteome</keyword>
<dbReference type="PRINTS" id="PR00146">
    <property type="entry name" value="DHPICSNTHASE"/>
</dbReference>
<dbReference type="EMBL" id="JAPQKH010000007">
    <property type="protein sequence ID" value="KAJ5088623.1"/>
    <property type="molecule type" value="Genomic_DNA"/>
</dbReference>
<proteinExistence type="inferred from homology"/>
<dbReference type="Gene3D" id="3.20.20.70">
    <property type="entry name" value="Aldolase class I"/>
    <property type="match status" value="1"/>
</dbReference>
<evidence type="ECO:0000313" key="4">
    <source>
        <dbReference type="EMBL" id="KAJ5088623.1"/>
    </source>
</evidence>